<feature type="region of interest" description="Disordered" evidence="1">
    <location>
        <begin position="24"/>
        <end position="52"/>
    </location>
</feature>
<dbReference type="EMBL" id="VSRR010000166">
    <property type="protein sequence ID" value="MPC11512.1"/>
    <property type="molecule type" value="Genomic_DNA"/>
</dbReference>
<keyword evidence="3" id="KW-1185">Reference proteome</keyword>
<protein>
    <submittedName>
        <fullName evidence="2">Uncharacterized protein</fullName>
    </submittedName>
</protein>
<evidence type="ECO:0000313" key="3">
    <source>
        <dbReference type="Proteomes" id="UP000324222"/>
    </source>
</evidence>
<dbReference type="Proteomes" id="UP000324222">
    <property type="component" value="Unassembled WGS sequence"/>
</dbReference>
<comment type="caution">
    <text evidence="2">The sequence shown here is derived from an EMBL/GenBank/DDBJ whole genome shotgun (WGS) entry which is preliminary data.</text>
</comment>
<evidence type="ECO:0000256" key="1">
    <source>
        <dbReference type="SAM" id="MobiDB-lite"/>
    </source>
</evidence>
<organism evidence="2 3">
    <name type="scientific">Portunus trituberculatus</name>
    <name type="common">Swimming crab</name>
    <name type="synonym">Neptunus trituberculatus</name>
    <dbReference type="NCBI Taxonomy" id="210409"/>
    <lineage>
        <taxon>Eukaryota</taxon>
        <taxon>Metazoa</taxon>
        <taxon>Ecdysozoa</taxon>
        <taxon>Arthropoda</taxon>
        <taxon>Crustacea</taxon>
        <taxon>Multicrustacea</taxon>
        <taxon>Malacostraca</taxon>
        <taxon>Eumalacostraca</taxon>
        <taxon>Eucarida</taxon>
        <taxon>Decapoda</taxon>
        <taxon>Pleocyemata</taxon>
        <taxon>Brachyura</taxon>
        <taxon>Eubrachyura</taxon>
        <taxon>Portunoidea</taxon>
        <taxon>Portunidae</taxon>
        <taxon>Portuninae</taxon>
        <taxon>Portunus</taxon>
    </lineage>
</organism>
<name>A0A5B7CP83_PORTR</name>
<proteinExistence type="predicted"/>
<accession>A0A5B7CP83</accession>
<evidence type="ECO:0000313" key="2">
    <source>
        <dbReference type="EMBL" id="MPC11512.1"/>
    </source>
</evidence>
<sequence length="77" mass="9050">MNRDGKMLLRIFWTKKRHRQPIYSCSSDTRAGLQPWPSRADSNDPQPSQRRNFGEWRVSRVKFMVAFRGCEMGDATC</sequence>
<reference evidence="2 3" key="1">
    <citation type="submission" date="2019-05" db="EMBL/GenBank/DDBJ databases">
        <title>Another draft genome of Portunus trituberculatus and its Hox gene families provides insights of decapod evolution.</title>
        <authorList>
            <person name="Jeong J.-H."/>
            <person name="Song I."/>
            <person name="Kim S."/>
            <person name="Choi T."/>
            <person name="Kim D."/>
            <person name="Ryu S."/>
            <person name="Kim W."/>
        </authorList>
    </citation>
    <scope>NUCLEOTIDE SEQUENCE [LARGE SCALE GENOMIC DNA]</scope>
    <source>
        <tissue evidence="2">Muscle</tissue>
    </source>
</reference>
<dbReference type="AlphaFoldDB" id="A0A5B7CP83"/>
<gene>
    <name evidence="2" type="ORF">E2C01_004179</name>
</gene>